<dbReference type="Gene3D" id="3.40.1160.10">
    <property type="entry name" value="Acetylglutamate kinase-like"/>
    <property type="match status" value="1"/>
</dbReference>
<dbReference type="InterPro" id="IPR003964">
    <property type="entry name" value="Carb_kinase"/>
</dbReference>
<evidence type="ECO:0000256" key="4">
    <source>
        <dbReference type="ARBA" id="ARBA00022777"/>
    </source>
</evidence>
<dbReference type="PANTHER" id="PTHR30409:SF1">
    <property type="entry name" value="CARBAMATE KINASE-RELATED"/>
    <property type="match status" value="1"/>
</dbReference>
<evidence type="ECO:0000256" key="6">
    <source>
        <dbReference type="NCBIfam" id="TIGR00746"/>
    </source>
</evidence>
<dbReference type="InterPro" id="IPR001048">
    <property type="entry name" value="Asp/Glu/Uridylate_kinase"/>
</dbReference>
<evidence type="ECO:0000256" key="1">
    <source>
        <dbReference type="ARBA" id="ARBA00011066"/>
    </source>
</evidence>
<organism evidence="9 10">
    <name type="scientific">Phototrophicus methaneseepsis</name>
    <dbReference type="NCBI Taxonomy" id="2710758"/>
    <lineage>
        <taxon>Bacteria</taxon>
        <taxon>Bacillati</taxon>
        <taxon>Chloroflexota</taxon>
        <taxon>Candidatus Thermofontia</taxon>
        <taxon>Phototrophicales</taxon>
        <taxon>Phototrophicaceae</taxon>
        <taxon>Phototrophicus</taxon>
    </lineage>
</organism>
<comment type="catalytic activity">
    <reaction evidence="5">
        <text>hydrogencarbonate + NH4(+) + ATP = carbamoyl phosphate + ADP + H2O + H(+)</text>
        <dbReference type="Rhea" id="RHEA:10152"/>
        <dbReference type="ChEBI" id="CHEBI:15377"/>
        <dbReference type="ChEBI" id="CHEBI:15378"/>
        <dbReference type="ChEBI" id="CHEBI:17544"/>
        <dbReference type="ChEBI" id="CHEBI:28938"/>
        <dbReference type="ChEBI" id="CHEBI:30616"/>
        <dbReference type="ChEBI" id="CHEBI:58228"/>
        <dbReference type="ChEBI" id="CHEBI:456216"/>
        <dbReference type="EC" id="2.7.2.2"/>
    </reaction>
</comment>
<dbReference type="AlphaFoldDB" id="A0A7S8IH01"/>
<evidence type="ECO:0000256" key="7">
    <source>
        <dbReference type="PIRNR" id="PIRNR000723"/>
    </source>
</evidence>
<keyword evidence="3 7" id="KW-0808">Transferase</keyword>
<feature type="domain" description="Aspartate/glutamate/uridylate kinase" evidence="8">
    <location>
        <begin position="3"/>
        <end position="295"/>
    </location>
</feature>
<dbReference type="NCBIfam" id="NF009007">
    <property type="entry name" value="PRK12352.1"/>
    <property type="match status" value="1"/>
</dbReference>
<comment type="similarity">
    <text evidence="1 7">Belongs to the carbamate kinase family.</text>
</comment>
<dbReference type="GO" id="GO:0008804">
    <property type="term" value="F:carbamate kinase activity"/>
    <property type="evidence" value="ECO:0007669"/>
    <property type="project" value="UniProtKB-UniRule"/>
</dbReference>
<accession>A0A7S8IH01</accession>
<dbReference type="SUPFAM" id="SSF53633">
    <property type="entry name" value="Carbamate kinase-like"/>
    <property type="match status" value="1"/>
</dbReference>
<keyword evidence="10" id="KW-1185">Reference proteome</keyword>
<dbReference type="InterPro" id="IPR036393">
    <property type="entry name" value="AceGlu_kinase-like_sf"/>
</dbReference>
<dbReference type="GO" id="GO:0019546">
    <property type="term" value="P:L-arginine deiminase pathway"/>
    <property type="evidence" value="ECO:0007669"/>
    <property type="project" value="TreeGrafter"/>
</dbReference>
<sequence length="320" mass="34488">MEKLAIVAIGGNSLIEDPADPGIARQWDAARRTCRNIAEMIADGWHVIVTHGNGPQVGYIVRRGEIAAREGIHDVPLDLVVADTQGSIGYMLSQALDNSLRRLGMNRTVASVVTQVRVDPDDPAFQNPTKPIGAFMTEEEARKYADQGWDVMEDAGRGWRRVVASPKPLAIQEINAIQALMLSGYVVVACGGGGVPVVRNEYGSLRGVYAVIDKDRSSALLAQTLRADLLIISTGVEKVCLDYNTPHQRDLDTITMQEAVQYMQEGHFAKGSMLPKIEAAVDFVQTGGPRAIITNPANLRRALHGETGTHIVPGFGGGAD</sequence>
<reference evidence="9 10" key="1">
    <citation type="submission" date="2020-02" db="EMBL/GenBank/DDBJ databases">
        <authorList>
            <person name="Zheng R.K."/>
            <person name="Sun C.M."/>
        </authorList>
    </citation>
    <scope>NUCLEOTIDE SEQUENCE [LARGE SCALE GENOMIC DNA]</scope>
    <source>
        <strain evidence="10">rifampicinis</strain>
    </source>
</reference>
<dbReference type="Proteomes" id="UP000594468">
    <property type="component" value="Chromosome"/>
</dbReference>
<dbReference type="FunFam" id="3.40.1160.10:FF:000007">
    <property type="entry name" value="Carbamate kinase"/>
    <property type="match status" value="1"/>
</dbReference>
<evidence type="ECO:0000259" key="8">
    <source>
        <dbReference type="Pfam" id="PF00696"/>
    </source>
</evidence>
<gene>
    <name evidence="9" type="primary">arcC</name>
    <name evidence="9" type="ORF">G4Y79_17655</name>
</gene>
<dbReference type="GO" id="GO:0005829">
    <property type="term" value="C:cytosol"/>
    <property type="evidence" value="ECO:0007669"/>
    <property type="project" value="TreeGrafter"/>
</dbReference>
<evidence type="ECO:0000256" key="3">
    <source>
        <dbReference type="ARBA" id="ARBA00022679"/>
    </source>
</evidence>
<evidence type="ECO:0000256" key="5">
    <source>
        <dbReference type="ARBA" id="ARBA00048467"/>
    </source>
</evidence>
<dbReference type="CDD" id="cd04235">
    <property type="entry name" value="AAK_CK"/>
    <property type="match status" value="1"/>
</dbReference>
<keyword evidence="4 7" id="KW-0418">Kinase</keyword>
<evidence type="ECO:0000313" key="10">
    <source>
        <dbReference type="Proteomes" id="UP000594468"/>
    </source>
</evidence>
<proteinExistence type="inferred from homology"/>
<dbReference type="PANTHER" id="PTHR30409">
    <property type="entry name" value="CARBAMATE KINASE"/>
    <property type="match status" value="1"/>
</dbReference>
<protein>
    <recommendedName>
        <fullName evidence="2 6">Carbamate kinase</fullName>
    </recommendedName>
</protein>
<dbReference type="KEGG" id="pmet:G4Y79_17655"/>
<dbReference type="Pfam" id="PF00696">
    <property type="entry name" value="AA_kinase"/>
    <property type="match status" value="1"/>
</dbReference>
<dbReference type="NCBIfam" id="TIGR00746">
    <property type="entry name" value="arcC"/>
    <property type="match status" value="1"/>
</dbReference>
<dbReference type="EMBL" id="CP062983">
    <property type="protein sequence ID" value="QPC85244.1"/>
    <property type="molecule type" value="Genomic_DNA"/>
</dbReference>
<name>A0A7S8IH01_9CHLR</name>
<dbReference type="PRINTS" id="PR01469">
    <property type="entry name" value="CARBMTKINASE"/>
</dbReference>
<evidence type="ECO:0000256" key="2">
    <source>
        <dbReference type="ARBA" id="ARBA00013070"/>
    </source>
</evidence>
<dbReference type="PIRSF" id="PIRSF000723">
    <property type="entry name" value="Carbamate_kin"/>
    <property type="match status" value="1"/>
</dbReference>
<evidence type="ECO:0000313" key="9">
    <source>
        <dbReference type="EMBL" id="QPC85244.1"/>
    </source>
</evidence>